<name>A0AA87C6R7_STREE</name>
<dbReference type="RefSeq" id="WP_050241546.1">
    <property type="nucleotide sequence ID" value="NZ_CKIJ01000041.1"/>
</dbReference>
<comment type="caution">
    <text evidence="3">The sequence shown here is derived from an EMBL/GenBank/DDBJ whole genome shotgun (WGS) entry which is preliminary data.</text>
</comment>
<proteinExistence type="predicted"/>
<dbReference type="PANTHER" id="PTHR35604">
    <property type="entry name" value="TRANSPOSASE INSH FOR INSERTION SEQUENCE ELEMENT IS5A-RELATED"/>
    <property type="match status" value="1"/>
</dbReference>
<dbReference type="Proteomes" id="UP000040910">
    <property type="component" value="Unassembled WGS sequence"/>
</dbReference>
<dbReference type="AlphaFoldDB" id="A0AA87C6R7"/>
<evidence type="ECO:0000313" key="4">
    <source>
        <dbReference type="Proteomes" id="UP000040910"/>
    </source>
</evidence>
<feature type="domain" description="Transposase InsH N-terminal" evidence="2">
    <location>
        <begin position="18"/>
        <end position="115"/>
    </location>
</feature>
<protein>
    <submittedName>
        <fullName evidence="3">Transposase, IS5 family</fullName>
    </submittedName>
</protein>
<feature type="region of interest" description="Disordered" evidence="1">
    <location>
        <begin position="184"/>
        <end position="219"/>
    </location>
</feature>
<evidence type="ECO:0000313" key="3">
    <source>
        <dbReference type="EMBL" id="CIV12533.1"/>
    </source>
</evidence>
<gene>
    <name evidence="3" type="ORF">ERS019316_00555</name>
</gene>
<dbReference type="InterPro" id="IPR008490">
    <property type="entry name" value="Transposase_InsH_N"/>
</dbReference>
<accession>A0AA87C6R7</accession>
<dbReference type="PANTHER" id="PTHR35604:SF2">
    <property type="entry name" value="TRANSPOSASE INSH FOR INSERTION SEQUENCE ELEMENT IS5A-RELATED"/>
    <property type="match status" value="1"/>
</dbReference>
<dbReference type="EMBL" id="CKLF01000005">
    <property type="protein sequence ID" value="CIV12533.1"/>
    <property type="molecule type" value="Genomic_DNA"/>
</dbReference>
<evidence type="ECO:0000259" key="2">
    <source>
        <dbReference type="Pfam" id="PF05598"/>
    </source>
</evidence>
<organism evidence="3 4">
    <name type="scientific">Streptococcus pneumoniae</name>
    <dbReference type="NCBI Taxonomy" id="1313"/>
    <lineage>
        <taxon>Bacteria</taxon>
        <taxon>Bacillati</taxon>
        <taxon>Bacillota</taxon>
        <taxon>Bacilli</taxon>
        <taxon>Lactobacillales</taxon>
        <taxon>Streptococcaceae</taxon>
        <taxon>Streptococcus</taxon>
    </lineage>
</organism>
<reference evidence="3 4" key="1">
    <citation type="submission" date="2015-03" db="EMBL/GenBank/DDBJ databases">
        <authorList>
            <consortium name="Pathogen Informatics"/>
            <person name="Murphy D."/>
        </authorList>
    </citation>
    <scope>NUCLEOTIDE SEQUENCE [LARGE SCALE GENOMIC DNA]</scope>
    <source>
        <strain evidence="4">type strain: N</strain>
    </source>
</reference>
<dbReference type="Pfam" id="PF05598">
    <property type="entry name" value="DUF772"/>
    <property type="match status" value="1"/>
</dbReference>
<evidence type="ECO:0000256" key="1">
    <source>
        <dbReference type="SAM" id="MobiDB-lite"/>
    </source>
</evidence>
<sequence length="219" mass="25662">MFHKENLDYNRRQVGFYTLEEIVPKDHFLRQLEETVDFSVIYDLVENSYSSDKGRPSLDPVMLVKIPLIQYFYGIRSRRQTIKDIEINVAYRWFLGLTLDDKVPHFTTYGKNYSRRFAETELITRIFEHVLHLYLTASLVDTDEIFIDGTQIKAAANNHKNRRQEVEAQAKWMSEQLDKEIAQDRIKHGKKPIKPATKGEAKTQKMSMTAKLSLPFSQS</sequence>